<keyword evidence="1" id="KW-0812">Transmembrane</keyword>
<evidence type="ECO:0000256" key="1">
    <source>
        <dbReference type="SAM" id="Phobius"/>
    </source>
</evidence>
<evidence type="ECO:0000313" key="2">
    <source>
        <dbReference type="EMBL" id="SUQ24474.1"/>
    </source>
</evidence>
<sequence length="581" mass="66393">MDFAKIKKYPNQISTAFKRFPLASLFAVFSTIAFLIVCESFNIPSEQSARFILWLAIYPIAAMFIALDTSLVQEALKNRNPKIQAITGIAWFVISWLIVLYPNTLNDYEMSQTIGALVFIYTTIFLGLFVAPFFKQKNENAFWVHMTKTVKSLVVATIVAGLLLLAMELLFLGFFGLFGFTDPSERPFLYIFIFCTSTVLPLLFFSTLPTIDECLETTPTSSKFVTSICQFLFIPVLAVSIALFYCYILKFFIIQDIPYEVIIWLVVTFMIFMLALNIVMYPSRLNPNPTSEKKVLKIFPIAIFPLVLLMTLSIFQLMSDEIDELIIYLIATNIFFYIAIAILLIKKIECKSKYMAIAFCAILLIVCVGPLSAQNIIDYVWQNKIKNELTEQGYTEFPLNEASTEKFIQMLRNNNDPNSRKILSYMLSTSNSENASVSKYFSTERSLEDIDRLVRDAMKKSASEDTTEIFDSFEADISNVNQNALKIPQGVKQAFFINLDFDNDDFQYRGDTLSFLITITDDQDTSKHSTYDFRITKQELEIDSLNTIETDSAIIGIRELHTEQWSKTGQSLRIDGLLFIK</sequence>
<feature type="transmembrane region" description="Helical" evidence="1">
    <location>
        <begin position="154"/>
        <end position="176"/>
    </location>
</feature>
<dbReference type="Proteomes" id="UP000255423">
    <property type="component" value="Unassembled WGS sequence"/>
</dbReference>
<feature type="transmembrane region" description="Helical" evidence="1">
    <location>
        <begin position="188"/>
        <end position="211"/>
    </location>
</feature>
<evidence type="ECO:0008006" key="4">
    <source>
        <dbReference type="Google" id="ProtNLM"/>
    </source>
</evidence>
<evidence type="ECO:0000313" key="3">
    <source>
        <dbReference type="Proteomes" id="UP000255423"/>
    </source>
</evidence>
<organism evidence="2 3">
    <name type="scientific">Fibrobacter succinogenes</name>
    <name type="common">Bacteroides succinogenes</name>
    <dbReference type="NCBI Taxonomy" id="833"/>
    <lineage>
        <taxon>Bacteria</taxon>
        <taxon>Pseudomonadati</taxon>
        <taxon>Fibrobacterota</taxon>
        <taxon>Fibrobacteria</taxon>
        <taxon>Fibrobacterales</taxon>
        <taxon>Fibrobacteraceae</taxon>
        <taxon>Fibrobacter</taxon>
    </lineage>
</organism>
<feature type="transmembrane region" description="Helical" evidence="1">
    <location>
        <begin position="20"/>
        <end position="45"/>
    </location>
</feature>
<keyword evidence="1" id="KW-0472">Membrane</keyword>
<feature type="transmembrane region" description="Helical" evidence="1">
    <location>
        <begin position="231"/>
        <end position="255"/>
    </location>
</feature>
<proteinExistence type="predicted"/>
<gene>
    <name evidence="2" type="ORF">SAMN05661053_1880</name>
</gene>
<feature type="transmembrane region" description="Helical" evidence="1">
    <location>
        <begin position="114"/>
        <end position="134"/>
    </location>
</feature>
<feature type="transmembrane region" description="Helical" evidence="1">
    <location>
        <begin position="354"/>
        <end position="373"/>
    </location>
</feature>
<dbReference type="AlphaFoldDB" id="A0A380S6E0"/>
<dbReference type="RefSeq" id="WP_109572950.1">
    <property type="nucleotide sequence ID" value="NZ_UHJL01000002.1"/>
</dbReference>
<dbReference type="EMBL" id="UHJL01000002">
    <property type="protein sequence ID" value="SUQ24474.1"/>
    <property type="molecule type" value="Genomic_DNA"/>
</dbReference>
<feature type="transmembrane region" description="Helical" evidence="1">
    <location>
        <begin position="51"/>
        <end position="71"/>
    </location>
</feature>
<accession>A0A380S6E0</accession>
<feature type="transmembrane region" description="Helical" evidence="1">
    <location>
        <begin position="261"/>
        <end position="283"/>
    </location>
</feature>
<keyword evidence="1" id="KW-1133">Transmembrane helix</keyword>
<reference evidence="2 3" key="1">
    <citation type="submission" date="2017-08" db="EMBL/GenBank/DDBJ databases">
        <authorList>
            <person name="de Groot N.N."/>
        </authorList>
    </citation>
    <scope>NUCLEOTIDE SEQUENCE [LARGE SCALE GENOMIC DNA]</scope>
    <source>
        <strain evidence="2 3">HM2</strain>
    </source>
</reference>
<feature type="transmembrane region" description="Helical" evidence="1">
    <location>
        <begin position="325"/>
        <end position="345"/>
    </location>
</feature>
<protein>
    <recommendedName>
        <fullName evidence="4">DUF4153 domain-containing protein</fullName>
    </recommendedName>
</protein>
<feature type="transmembrane region" description="Helical" evidence="1">
    <location>
        <begin position="295"/>
        <end position="319"/>
    </location>
</feature>
<feature type="transmembrane region" description="Helical" evidence="1">
    <location>
        <begin position="83"/>
        <end position="102"/>
    </location>
</feature>
<name>A0A380S6E0_FIBSU</name>